<organism evidence="1 2">
    <name type="scientific">Holothuria leucospilota</name>
    <name type="common">Black long sea cucumber</name>
    <name type="synonym">Mertensiothuria leucospilota</name>
    <dbReference type="NCBI Taxonomy" id="206669"/>
    <lineage>
        <taxon>Eukaryota</taxon>
        <taxon>Metazoa</taxon>
        <taxon>Echinodermata</taxon>
        <taxon>Eleutherozoa</taxon>
        <taxon>Echinozoa</taxon>
        <taxon>Holothuroidea</taxon>
        <taxon>Aspidochirotacea</taxon>
        <taxon>Aspidochirotida</taxon>
        <taxon>Holothuriidae</taxon>
        <taxon>Holothuria</taxon>
    </lineage>
</organism>
<evidence type="ECO:0000313" key="1">
    <source>
        <dbReference type="EMBL" id="KAJ8048819.1"/>
    </source>
</evidence>
<reference evidence="1" key="1">
    <citation type="submission" date="2021-10" db="EMBL/GenBank/DDBJ databases">
        <title>Tropical sea cucumber genome reveals ecological adaptation and Cuvierian tubules defense mechanism.</title>
        <authorList>
            <person name="Chen T."/>
        </authorList>
    </citation>
    <scope>NUCLEOTIDE SEQUENCE</scope>
    <source>
        <strain evidence="1">Nanhai2018</strain>
        <tissue evidence="1">Muscle</tissue>
    </source>
</reference>
<dbReference type="InterPro" id="IPR043502">
    <property type="entry name" value="DNA/RNA_pol_sf"/>
</dbReference>
<evidence type="ECO:0008006" key="3">
    <source>
        <dbReference type="Google" id="ProtNLM"/>
    </source>
</evidence>
<keyword evidence="2" id="KW-1185">Reference proteome</keyword>
<dbReference type="PANTHER" id="PTHR33206">
    <property type="entry name" value="PROTEIN CBG10425"/>
    <property type="match status" value="1"/>
</dbReference>
<evidence type="ECO:0000313" key="2">
    <source>
        <dbReference type="Proteomes" id="UP001152320"/>
    </source>
</evidence>
<sequence>MLQFYYDFMLKFVDRKDFEYCEMDTDSAYLATSGECLEDVIKPNMRSVFDREKHEWFPRDDSEEHKQFDKRTPGLFKLEWVGDGIIALNSKCYYCFGSDKEKVSCKGVNRELNNLSKDKFLEVIQRKSGVTATNRGFRVCGNQMQTYVQEKTALSYLYIKRKVSNDGVSTSALDL</sequence>
<dbReference type="AlphaFoldDB" id="A0A9Q1CQM1"/>
<dbReference type="SUPFAM" id="SSF56672">
    <property type="entry name" value="DNA/RNA polymerases"/>
    <property type="match status" value="1"/>
</dbReference>
<dbReference type="PANTHER" id="PTHR33206:SF1">
    <property type="entry name" value="DNA-DIRECTED DNA POLYMERASE"/>
    <property type="match status" value="1"/>
</dbReference>
<proteinExistence type="predicted"/>
<comment type="caution">
    <text evidence="1">The sequence shown here is derived from an EMBL/GenBank/DDBJ whole genome shotgun (WGS) entry which is preliminary data.</text>
</comment>
<name>A0A9Q1CQM1_HOLLE</name>
<dbReference type="OrthoDB" id="6153129at2759"/>
<dbReference type="Proteomes" id="UP001152320">
    <property type="component" value="Chromosome 1"/>
</dbReference>
<gene>
    <name evidence="1" type="ORF">HOLleu_01290</name>
</gene>
<protein>
    <recommendedName>
        <fullName evidence="3">DNA-directed DNA polymerase</fullName>
    </recommendedName>
</protein>
<accession>A0A9Q1CQM1</accession>
<dbReference type="EMBL" id="JAIZAY010000001">
    <property type="protein sequence ID" value="KAJ8048819.1"/>
    <property type="molecule type" value="Genomic_DNA"/>
</dbReference>